<sequence length="319" mass="35606">MPKVMYINGGAQLSCEAAAGFVAFVKVNDIEYPVPYSLACNNGRLEDGAVPVDRVECINKPLCATCPPFETTEDSGLIPGPLLFDVNGCAYHNMKCSSAIYNKIINNMMATRVTDVKLVCSPEVEWKTNYGHPVTTTSISCLRRPCWDCDTMAFRKGAVLEPMNADDLNECMRLDLTKACDDSAEMMLSDGAIRIDPNNPIMHCAITHDGVMTLECPNAEHYLFASYFLFNNDTDKKFAAKKAKTNLTCVAGEWRAEAPKECFKRREECRVLTDVFEIDGEKTKTYEIYLYCSPEGKWQTINGTVIRNDTLRCVPKTSN</sequence>
<name>A0AA39HPB3_9BILA</name>
<keyword evidence="2" id="KW-1185">Reference proteome</keyword>
<dbReference type="AlphaFoldDB" id="A0AA39HPB3"/>
<dbReference type="Proteomes" id="UP001175271">
    <property type="component" value="Unassembled WGS sequence"/>
</dbReference>
<accession>A0AA39HPB3</accession>
<evidence type="ECO:0000313" key="1">
    <source>
        <dbReference type="EMBL" id="KAK0409581.1"/>
    </source>
</evidence>
<gene>
    <name evidence="1" type="ORF">QR680_004636</name>
</gene>
<proteinExistence type="predicted"/>
<reference evidence="1" key="1">
    <citation type="submission" date="2023-06" db="EMBL/GenBank/DDBJ databases">
        <title>Genomic analysis of the entomopathogenic nematode Steinernema hermaphroditum.</title>
        <authorList>
            <person name="Schwarz E.M."/>
            <person name="Heppert J.K."/>
            <person name="Baniya A."/>
            <person name="Schwartz H.T."/>
            <person name="Tan C.-H."/>
            <person name="Antoshechkin I."/>
            <person name="Sternberg P.W."/>
            <person name="Goodrich-Blair H."/>
            <person name="Dillman A.R."/>
        </authorList>
    </citation>
    <scope>NUCLEOTIDE SEQUENCE</scope>
    <source>
        <strain evidence="1">PS9179</strain>
        <tissue evidence="1">Whole animal</tissue>
    </source>
</reference>
<comment type="caution">
    <text evidence="1">The sequence shown here is derived from an EMBL/GenBank/DDBJ whole genome shotgun (WGS) entry which is preliminary data.</text>
</comment>
<protein>
    <submittedName>
        <fullName evidence="1">Uncharacterized protein</fullName>
    </submittedName>
</protein>
<dbReference type="EMBL" id="JAUCMV010000003">
    <property type="protein sequence ID" value="KAK0409581.1"/>
    <property type="molecule type" value="Genomic_DNA"/>
</dbReference>
<evidence type="ECO:0000313" key="2">
    <source>
        <dbReference type="Proteomes" id="UP001175271"/>
    </source>
</evidence>
<organism evidence="1 2">
    <name type="scientific">Steinernema hermaphroditum</name>
    <dbReference type="NCBI Taxonomy" id="289476"/>
    <lineage>
        <taxon>Eukaryota</taxon>
        <taxon>Metazoa</taxon>
        <taxon>Ecdysozoa</taxon>
        <taxon>Nematoda</taxon>
        <taxon>Chromadorea</taxon>
        <taxon>Rhabditida</taxon>
        <taxon>Tylenchina</taxon>
        <taxon>Panagrolaimomorpha</taxon>
        <taxon>Strongyloidoidea</taxon>
        <taxon>Steinernematidae</taxon>
        <taxon>Steinernema</taxon>
    </lineage>
</organism>